<dbReference type="Pfam" id="PF01796">
    <property type="entry name" value="OB_ChsH2_C"/>
    <property type="match status" value="1"/>
</dbReference>
<reference evidence="3 4" key="1">
    <citation type="submission" date="2014-10" db="EMBL/GenBank/DDBJ databases">
        <title>Genome sequence of Ponticoccus sp. strain UMTAT08 isolated from clonal culture of toxic dinoflagellate Alexandrium tamiyavanichii.</title>
        <authorList>
            <person name="Gan H.Y."/>
            <person name="Muhd D.-D."/>
            <person name="Mohd Noor M.E."/>
            <person name="Yeong Y.S."/>
            <person name="Usup G."/>
        </authorList>
    </citation>
    <scope>NUCLEOTIDE SEQUENCE [LARGE SCALE GENOMIC DNA]</scope>
    <source>
        <strain evidence="3 4">UMTAT08</strain>
    </source>
</reference>
<feature type="domain" description="ChsH2 rubredoxin-like zinc ribbon" evidence="2">
    <location>
        <begin position="20"/>
        <end position="55"/>
    </location>
</feature>
<evidence type="ECO:0008006" key="5">
    <source>
        <dbReference type="Google" id="ProtNLM"/>
    </source>
</evidence>
<dbReference type="InterPro" id="IPR022002">
    <property type="entry name" value="ChsH2_Znr"/>
</dbReference>
<dbReference type="InterPro" id="IPR052513">
    <property type="entry name" value="Thioester_dehydratase-like"/>
</dbReference>
<organism evidence="3 4">
    <name type="scientific">Mameliella alba</name>
    <dbReference type="NCBI Taxonomy" id="561184"/>
    <lineage>
        <taxon>Bacteria</taxon>
        <taxon>Pseudomonadati</taxon>
        <taxon>Pseudomonadota</taxon>
        <taxon>Alphaproteobacteria</taxon>
        <taxon>Rhodobacterales</taxon>
        <taxon>Roseobacteraceae</taxon>
        <taxon>Mameliella</taxon>
    </lineage>
</organism>
<dbReference type="Pfam" id="PF12172">
    <property type="entry name" value="zf-ChsH2"/>
    <property type="match status" value="1"/>
</dbReference>
<sequence length="142" mass="15885">MNRHADFPVPTKNALNAPYWDALGRGQLAYQHCEACGHAWLPARSECPHCLSPEHGWEMATGRGKLISWVVYHRAFNPAFQDRVPYNVAVVQLDEGPRMISNIVGLDPEHPVADQLSIDQPLQLVIRREHDVAIPCFAKVAA</sequence>
<dbReference type="EMBL" id="JSUQ01000016">
    <property type="protein sequence ID" value="KHQ51694.1"/>
    <property type="molecule type" value="Genomic_DNA"/>
</dbReference>
<dbReference type="InterPro" id="IPR012340">
    <property type="entry name" value="NA-bd_OB-fold"/>
</dbReference>
<protein>
    <recommendedName>
        <fullName evidence="5">DNA-binding protein</fullName>
    </recommendedName>
</protein>
<dbReference type="InterPro" id="IPR002878">
    <property type="entry name" value="ChsH2_C"/>
</dbReference>
<accession>A0A225PUF5</accession>
<dbReference type="Gene3D" id="6.10.30.10">
    <property type="match status" value="1"/>
</dbReference>
<name>A0A0B3SMD2_9RHOB</name>
<gene>
    <name evidence="3" type="ORF">OA50_03857</name>
</gene>
<evidence type="ECO:0000259" key="2">
    <source>
        <dbReference type="Pfam" id="PF12172"/>
    </source>
</evidence>
<dbReference type="RefSeq" id="WP_052244660.1">
    <property type="nucleotide sequence ID" value="NZ_BMGQ01000011.1"/>
</dbReference>
<dbReference type="SUPFAM" id="SSF50249">
    <property type="entry name" value="Nucleic acid-binding proteins"/>
    <property type="match status" value="1"/>
</dbReference>
<evidence type="ECO:0000313" key="4">
    <source>
        <dbReference type="Proteomes" id="UP000030960"/>
    </source>
</evidence>
<dbReference type="PANTHER" id="PTHR34075:SF5">
    <property type="entry name" value="BLR3430 PROTEIN"/>
    <property type="match status" value="1"/>
</dbReference>
<evidence type="ECO:0000259" key="1">
    <source>
        <dbReference type="Pfam" id="PF01796"/>
    </source>
</evidence>
<keyword evidence="4" id="KW-1185">Reference proteome</keyword>
<dbReference type="AlphaFoldDB" id="A0A0B3SMD2"/>
<evidence type="ECO:0000313" key="3">
    <source>
        <dbReference type="EMBL" id="KHQ51694.1"/>
    </source>
</evidence>
<dbReference type="Proteomes" id="UP000030960">
    <property type="component" value="Unassembled WGS sequence"/>
</dbReference>
<comment type="caution">
    <text evidence="3">The sequence shown here is derived from an EMBL/GenBank/DDBJ whole genome shotgun (WGS) entry which is preliminary data.</text>
</comment>
<accession>A0A0B3SMD2</accession>
<feature type="domain" description="ChsH2 C-terminal OB-fold" evidence="1">
    <location>
        <begin position="57"/>
        <end position="127"/>
    </location>
</feature>
<dbReference type="PANTHER" id="PTHR34075">
    <property type="entry name" value="BLR3430 PROTEIN"/>
    <property type="match status" value="1"/>
</dbReference>
<dbReference type="OrthoDB" id="3182121at2"/>
<dbReference type="GeneID" id="66502589"/>
<proteinExistence type="predicted"/>